<dbReference type="Pfam" id="PF01551">
    <property type="entry name" value="Peptidase_M23"/>
    <property type="match status" value="1"/>
</dbReference>
<dbReference type="CDD" id="cd12797">
    <property type="entry name" value="M23_peptidase"/>
    <property type="match status" value="1"/>
</dbReference>
<evidence type="ECO:0000256" key="1">
    <source>
        <dbReference type="ARBA" id="ARBA00022729"/>
    </source>
</evidence>
<evidence type="ECO:0000313" key="6">
    <source>
        <dbReference type="Proteomes" id="UP000231134"/>
    </source>
</evidence>
<dbReference type="OrthoDB" id="9805070at2"/>
<dbReference type="SUPFAM" id="SSF51261">
    <property type="entry name" value="Duplicated hybrid motif"/>
    <property type="match status" value="1"/>
</dbReference>
<protein>
    <submittedName>
        <fullName evidence="5">Murein DD-endopeptidase MepM/ murein hydrolase activator NlpD</fullName>
    </submittedName>
</protein>
<evidence type="ECO:0000259" key="4">
    <source>
        <dbReference type="Pfam" id="PF01551"/>
    </source>
</evidence>
<dbReference type="InterPro" id="IPR050570">
    <property type="entry name" value="Cell_wall_metabolism_enzyme"/>
</dbReference>
<keyword evidence="2" id="KW-0175">Coiled coil</keyword>
<keyword evidence="1 3" id="KW-0732">Signal</keyword>
<dbReference type="Proteomes" id="UP000231134">
    <property type="component" value="Unassembled WGS sequence"/>
</dbReference>
<evidence type="ECO:0000256" key="3">
    <source>
        <dbReference type="SAM" id="SignalP"/>
    </source>
</evidence>
<reference evidence="5 6" key="1">
    <citation type="submission" date="2017-11" db="EMBL/GenBank/DDBJ databases">
        <title>Animal gut microbial communities from fecal samples from Wisconsin, USA.</title>
        <authorList>
            <person name="Neumann A."/>
        </authorList>
    </citation>
    <scope>NUCLEOTIDE SEQUENCE [LARGE SCALE GENOMIC DNA]</scope>
    <source>
        <strain evidence="5 6">UWS3</strain>
    </source>
</reference>
<sequence>MNKICLLLLGVVLFFCTACFESGKLEDLDKKIVSLKQDLSMANEAVAEYEKNRPQSLTVLMDTVRKNEGYYQVLERLGVERNDRGAIVLALQDSVELSNLRVGQKFHVAKDANGATQVFRFSPNPSVVHLLFKNPTTKQFEYKLVEKPLTVKQSIFSGHIVQGGTLHGTLISVGIPARMSGVVAGVLQCKIPFSSVQPGDRFRIMLEESFYKDSIWISGKVLYAEFDGRVVGHHEAFLYNDPDPKSTYNAHYTENGEALIFDGLRYPLDRLHITSPFGTRTHPVSGVRKMHYGIDYGSPKGSPVYAVAKGKVVVSGYDQYSGNKIAIRHVDNSVSYYMHLSSRGVGVGAQVTGGQVIGRVGSTGRSTGPHLHLGFKNAKGQWINPKSKTMIATPKLQGERMARLTQQIAGIRKNLEKLESTEPQTIEGSTVKVKQQVVSK</sequence>
<feature type="coiled-coil region" evidence="2">
    <location>
        <begin position="25"/>
        <end position="52"/>
    </location>
</feature>
<feature type="chain" id="PRO_5014909267" evidence="3">
    <location>
        <begin position="21"/>
        <end position="440"/>
    </location>
</feature>
<dbReference type="EMBL" id="PGEX01000001">
    <property type="protein sequence ID" value="PJJ41207.1"/>
    <property type="molecule type" value="Genomic_DNA"/>
</dbReference>
<proteinExistence type="predicted"/>
<keyword evidence="5" id="KW-0378">Hydrolase</keyword>
<gene>
    <name evidence="5" type="ORF">BGX16_1167</name>
</gene>
<dbReference type="AlphaFoldDB" id="A0A2M9A6F9"/>
<keyword evidence="6" id="KW-1185">Reference proteome</keyword>
<evidence type="ECO:0000313" key="5">
    <source>
        <dbReference type="EMBL" id="PJJ41207.1"/>
    </source>
</evidence>
<dbReference type="InterPro" id="IPR011055">
    <property type="entry name" value="Dup_hybrid_motif"/>
</dbReference>
<dbReference type="Gene3D" id="3.10.450.350">
    <property type="match status" value="1"/>
</dbReference>
<dbReference type="PANTHER" id="PTHR21666:SF289">
    <property type="entry name" value="L-ALA--D-GLU ENDOPEPTIDASE"/>
    <property type="match status" value="1"/>
</dbReference>
<dbReference type="InterPro" id="IPR016047">
    <property type="entry name" value="M23ase_b-sheet_dom"/>
</dbReference>
<dbReference type="PANTHER" id="PTHR21666">
    <property type="entry name" value="PEPTIDASE-RELATED"/>
    <property type="match status" value="1"/>
</dbReference>
<feature type="signal peptide" evidence="3">
    <location>
        <begin position="1"/>
        <end position="20"/>
    </location>
</feature>
<organism evidence="5 6">
    <name type="scientific">Hallerella succinigenes</name>
    <dbReference type="NCBI Taxonomy" id="1896222"/>
    <lineage>
        <taxon>Bacteria</taxon>
        <taxon>Pseudomonadati</taxon>
        <taxon>Fibrobacterota</taxon>
        <taxon>Fibrobacteria</taxon>
        <taxon>Fibrobacterales</taxon>
        <taxon>Fibrobacteraceae</taxon>
        <taxon>Hallerella</taxon>
    </lineage>
</organism>
<accession>A0A2M9A6F9</accession>
<comment type="caution">
    <text evidence="5">The sequence shown here is derived from an EMBL/GenBank/DDBJ whole genome shotgun (WGS) entry which is preliminary data.</text>
</comment>
<dbReference type="Gene3D" id="2.70.70.10">
    <property type="entry name" value="Glucose Permease (Domain IIA)"/>
    <property type="match status" value="1"/>
</dbReference>
<feature type="domain" description="M23ase beta-sheet core" evidence="4">
    <location>
        <begin position="289"/>
        <end position="385"/>
    </location>
</feature>
<evidence type="ECO:0000256" key="2">
    <source>
        <dbReference type="SAM" id="Coils"/>
    </source>
</evidence>
<dbReference type="GO" id="GO:0004222">
    <property type="term" value="F:metalloendopeptidase activity"/>
    <property type="evidence" value="ECO:0007669"/>
    <property type="project" value="TreeGrafter"/>
</dbReference>
<name>A0A2M9A6F9_9BACT</name>